<dbReference type="GO" id="GO:0033743">
    <property type="term" value="F:peptide-methionine (R)-S-oxide reductase activity"/>
    <property type="evidence" value="ECO:0007669"/>
    <property type="project" value="UniProtKB-EC"/>
</dbReference>
<dbReference type="Gene3D" id="2.170.150.20">
    <property type="entry name" value="Peptide methionine sulfoxide reductase"/>
    <property type="match status" value="1"/>
</dbReference>
<dbReference type="GO" id="GO:0030091">
    <property type="term" value="P:protein repair"/>
    <property type="evidence" value="ECO:0007669"/>
    <property type="project" value="InterPro"/>
</dbReference>
<name>A0A8J8GBJ2_9FLAO</name>
<dbReference type="GO" id="GO:0006979">
    <property type="term" value="P:response to oxidative stress"/>
    <property type="evidence" value="ECO:0007669"/>
    <property type="project" value="InterPro"/>
</dbReference>
<accession>A0A8J8GBJ2</accession>
<evidence type="ECO:0000256" key="5">
    <source>
        <dbReference type="ARBA" id="ARBA00022833"/>
    </source>
</evidence>
<dbReference type="InterPro" id="IPR002579">
    <property type="entry name" value="Met_Sox_Rdtase_MsrB_dom"/>
</dbReference>
<dbReference type="Proteomes" id="UP000610746">
    <property type="component" value="Unassembled WGS sequence"/>
</dbReference>
<keyword evidence="5" id="KW-0862">Zinc</keyword>
<dbReference type="AlphaFoldDB" id="A0A8J8GBJ2"/>
<comment type="similarity">
    <text evidence="2">Belongs to the MsrB Met sulfoxide reductase family.</text>
</comment>
<reference evidence="10" key="1">
    <citation type="submission" date="2020-05" db="EMBL/GenBank/DDBJ databases">
        <title>Genomic Encyclopedia of Type Strains, Phase IV (KMG-V): Genome sequencing to study the core and pangenomes of soil and plant-associated prokaryotes.</title>
        <authorList>
            <person name="Whitman W."/>
        </authorList>
    </citation>
    <scope>NUCLEOTIDE SEQUENCE</scope>
    <source>
        <strain evidence="10">16F</strain>
    </source>
</reference>
<dbReference type="EC" id="1.8.4.12" evidence="3"/>
<keyword evidence="6 10" id="KW-0560">Oxidoreductase</keyword>
<keyword evidence="4" id="KW-0479">Metal-binding</keyword>
<dbReference type="EMBL" id="JABSNO010000014">
    <property type="protein sequence ID" value="NRS92935.1"/>
    <property type="molecule type" value="Genomic_DNA"/>
</dbReference>
<feature type="domain" description="MsrB" evidence="9">
    <location>
        <begin position="56"/>
        <end position="178"/>
    </location>
</feature>
<evidence type="ECO:0000256" key="6">
    <source>
        <dbReference type="ARBA" id="ARBA00023002"/>
    </source>
</evidence>
<dbReference type="PROSITE" id="PS51790">
    <property type="entry name" value="MSRB"/>
    <property type="match status" value="1"/>
</dbReference>
<dbReference type="InterPro" id="IPR028427">
    <property type="entry name" value="Met_Sox_Rdtase_MsrB"/>
</dbReference>
<sequence>MKKLLQILALPLIILISLACTKVVSKNNSVAANPPTEVQEGLSLSDTSLKKVEKTDAEWKKVLTADQYYILREKGTEQPFNNAFNDNHEKGHFFCAGCKLPIFSSEAKFESGTGWPSFYQPIANTRVKEAVDNSFGMTRGEIVCARCGGHLGHVFDDGPKPTGLRYCMNSAAMLFKKS</sequence>
<organism evidence="10 11">
    <name type="scientific">Frigoriflavimonas asaccharolytica</name>
    <dbReference type="NCBI Taxonomy" id="2735899"/>
    <lineage>
        <taxon>Bacteria</taxon>
        <taxon>Pseudomonadati</taxon>
        <taxon>Bacteroidota</taxon>
        <taxon>Flavobacteriia</taxon>
        <taxon>Flavobacteriales</taxon>
        <taxon>Weeksellaceae</taxon>
        <taxon>Frigoriflavimonas</taxon>
    </lineage>
</organism>
<dbReference type="PANTHER" id="PTHR10173:SF52">
    <property type="entry name" value="METHIONINE-R-SULFOXIDE REDUCTASE B1"/>
    <property type="match status" value="1"/>
</dbReference>
<dbReference type="Pfam" id="PF01641">
    <property type="entry name" value="SelR"/>
    <property type="match status" value="1"/>
</dbReference>
<evidence type="ECO:0000313" key="11">
    <source>
        <dbReference type="Proteomes" id="UP000610746"/>
    </source>
</evidence>
<dbReference type="PROSITE" id="PS51257">
    <property type="entry name" value="PROKAR_LIPOPROTEIN"/>
    <property type="match status" value="1"/>
</dbReference>
<proteinExistence type="inferred from homology"/>
<evidence type="ECO:0000256" key="3">
    <source>
        <dbReference type="ARBA" id="ARBA00012499"/>
    </source>
</evidence>
<dbReference type="NCBIfam" id="TIGR00357">
    <property type="entry name" value="peptide-methionine (R)-S-oxide reductase MsrB"/>
    <property type="match status" value="1"/>
</dbReference>
<dbReference type="FunFam" id="2.170.150.20:FF:000001">
    <property type="entry name" value="Peptide methionine sulfoxide reductase MsrB"/>
    <property type="match status" value="1"/>
</dbReference>
<keyword evidence="11" id="KW-1185">Reference proteome</keyword>
<evidence type="ECO:0000256" key="2">
    <source>
        <dbReference type="ARBA" id="ARBA00007174"/>
    </source>
</evidence>
<dbReference type="PANTHER" id="PTHR10173">
    <property type="entry name" value="METHIONINE SULFOXIDE REDUCTASE"/>
    <property type="match status" value="1"/>
</dbReference>
<evidence type="ECO:0000259" key="9">
    <source>
        <dbReference type="PROSITE" id="PS51790"/>
    </source>
</evidence>
<protein>
    <recommendedName>
        <fullName evidence="3">peptide-methionine (R)-S-oxide reductase</fullName>
        <ecNumber evidence="3">1.8.4.12</ecNumber>
    </recommendedName>
</protein>
<comment type="cofactor">
    <cofactor evidence="1">
        <name>Zn(2+)</name>
        <dbReference type="ChEBI" id="CHEBI:29105"/>
    </cofactor>
</comment>
<keyword evidence="8" id="KW-0732">Signal</keyword>
<evidence type="ECO:0000256" key="8">
    <source>
        <dbReference type="SAM" id="SignalP"/>
    </source>
</evidence>
<dbReference type="GO" id="GO:0005737">
    <property type="term" value="C:cytoplasm"/>
    <property type="evidence" value="ECO:0007669"/>
    <property type="project" value="TreeGrafter"/>
</dbReference>
<dbReference type="RefSeq" id="WP_173779523.1">
    <property type="nucleotide sequence ID" value="NZ_JABSNO010000014.1"/>
</dbReference>
<comment type="caution">
    <text evidence="10">The sequence shown here is derived from an EMBL/GenBank/DDBJ whole genome shotgun (WGS) entry which is preliminary data.</text>
</comment>
<dbReference type="InterPro" id="IPR011057">
    <property type="entry name" value="Mss4-like_sf"/>
</dbReference>
<evidence type="ECO:0000256" key="1">
    <source>
        <dbReference type="ARBA" id="ARBA00001947"/>
    </source>
</evidence>
<dbReference type="GO" id="GO:0046872">
    <property type="term" value="F:metal ion binding"/>
    <property type="evidence" value="ECO:0007669"/>
    <property type="project" value="UniProtKB-KW"/>
</dbReference>
<evidence type="ECO:0000256" key="4">
    <source>
        <dbReference type="ARBA" id="ARBA00022723"/>
    </source>
</evidence>
<evidence type="ECO:0000256" key="7">
    <source>
        <dbReference type="ARBA" id="ARBA00048488"/>
    </source>
</evidence>
<evidence type="ECO:0000313" key="10">
    <source>
        <dbReference type="EMBL" id="NRS92935.1"/>
    </source>
</evidence>
<feature type="signal peptide" evidence="8">
    <location>
        <begin position="1"/>
        <end position="19"/>
    </location>
</feature>
<gene>
    <name evidence="10" type="ORF">HNQ03_002019</name>
</gene>
<feature type="chain" id="PRO_5035201158" description="peptide-methionine (R)-S-oxide reductase" evidence="8">
    <location>
        <begin position="20"/>
        <end position="178"/>
    </location>
</feature>
<dbReference type="SUPFAM" id="SSF51316">
    <property type="entry name" value="Mss4-like"/>
    <property type="match status" value="1"/>
</dbReference>
<comment type="catalytic activity">
    <reaction evidence="7">
        <text>L-methionyl-[protein] + [thioredoxin]-disulfide + H2O = L-methionyl-(R)-S-oxide-[protein] + [thioredoxin]-dithiol</text>
        <dbReference type="Rhea" id="RHEA:24164"/>
        <dbReference type="Rhea" id="RHEA-COMP:10698"/>
        <dbReference type="Rhea" id="RHEA-COMP:10700"/>
        <dbReference type="Rhea" id="RHEA-COMP:12313"/>
        <dbReference type="Rhea" id="RHEA-COMP:12314"/>
        <dbReference type="ChEBI" id="CHEBI:15377"/>
        <dbReference type="ChEBI" id="CHEBI:16044"/>
        <dbReference type="ChEBI" id="CHEBI:29950"/>
        <dbReference type="ChEBI" id="CHEBI:45764"/>
        <dbReference type="ChEBI" id="CHEBI:50058"/>
        <dbReference type="EC" id="1.8.4.12"/>
    </reaction>
</comment>